<evidence type="ECO:0000313" key="2">
    <source>
        <dbReference type="Proteomes" id="UP000237865"/>
    </source>
</evidence>
<comment type="caution">
    <text evidence="1">The sequence shown here is derived from an EMBL/GenBank/DDBJ whole genome shotgun (WGS) entry which is preliminary data.</text>
</comment>
<dbReference type="Proteomes" id="UP000237865">
    <property type="component" value="Unassembled WGS sequence"/>
</dbReference>
<dbReference type="EMBL" id="PHNE01000001">
    <property type="protein sequence ID" value="PPE05956.1"/>
    <property type="molecule type" value="Genomic_DNA"/>
</dbReference>
<evidence type="ECO:0000313" key="1">
    <source>
        <dbReference type="EMBL" id="PPE05956.1"/>
    </source>
</evidence>
<proteinExistence type="predicted"/>
<reference evidence="1 2" key="1">
    <citation type="submission" date="2017-11" db="EMBL/GenBank/DDBJ databases">
        <title>Genome sequence of Entomoplasma lucivorax PIPN-2 (ATCC 49196).</title>
        <authorList>
            <person name="Lo W.-S."/>
            <person name="Gasparich G.E."/>
            <person name="Kuo C.-H."/>
        </authorList>
    </citation>
    <scope>NUCLEOTIDE SEQUENCE [LARGE SCALE GENOMIC DNA]</scope>
    <source>
        <strain evidence="1 2">PIPN-2</strain>
    </source>
</reference>
<protein>
    <submittedName>
        <fullName evidence="1">Uncharacterized protein</fullName>
    </submittedName>
</protein>
<sequence>MYQIILKEMNDDSLIDAPFSKEDSTIFLSGIGTTQKSEIILSTILEQLYWNNKITLIVNSSMNNTFTYIYDEHKKIMINNLFWIGTLEGAASNALIRSLKKTFKVSENELESIIKNFKLNGEQSSIKIVFEK</sequence>
<organism evidence="1 2">
    <name type="scientific">Williamsoniiplasma lucivorax</name>
    <dbReference type="NCBI Taxonomy" id="209274"/>
    <lineage>
        <taxon>Bacteria</taxon>
        <taxon>Bacillati</taxon>
        <taxon>Mycoplasmatota</taxon>
        <taxon>Mollicutes</taxon>
        <taxon>Entomoplasmatales</taxon>
        <taxon>Williamsoniiplasma</taxon>
    </lineage>
</organism>
<dbReference type="RefSeq" id="WP_028126646.1">
    <property type="nucleotide sequence ID" value="NZ_PHNE01000001.1"/>
</dbReference>
<dbReference type="AlphaFoldDB" id="A0A2S5RF47"/>
<accession>A0A2S5RF47</accession>
<keyword evidence="2" id="KW-1185">Reference proteome</keyword>
<gene>
    <name evidence="1" type="ORF">ELUCI_v1c02470</name>
</gene>
<name>A0A2S5RF47_9MOLU</name>